<protein>
    <recommendedName>
        <fullName evidence="12">NupC/NupG family nucleoside CNT transporter</fullName>
    </recommendedName>
</protein>
<organism evidence="11">
    <name type="scientific">marine metagenome</name>
    <dbReference type="NCBI Taxonomy" id="408172"/>
    <lineage>
        <taxon>unclassified sequences</taxon>
        <taxon>metagenomes</taxon>
        <taxon>ecological metagenomes</taxon>
    </lineage>
</organism>
<dbReference type="PANTHER" id="PTHR10590">
    <property type="entry name" value="SODIUM/NUCLEOSIDE COTRANSPORTER"/>
    <property type="match status" value="1"/>
</dbReference>
<dbReference type="Pfam" id="PF07670">
    <property type="entry name" value="Gate"/>
    <property type="match status" value="1"/>
</dbReference>
<dbReference type="InterPro" id="IPR011657">
    <property type="entry name" value="CNT_C_dom"/>
</dbReference>
<comment type="subcellular location">
    <subcellularLocation>
        <location evidence="1">Cell membrane</location>
        <topology evidence="1">Multi-pass membrane protein</topology>
    </subcellularLocation>
</comment>
<evidence type="ECO:0000256" key="2">
    <source>
        <dbReference type="ARBA" id="ARBA00009033"/>
    </source>
</evidence>
<feature type="domain" description="Concentrative nucleoside transporter N-terminal" evidence="8">
    <location>
        <begin position="8"/>
        <end position="80"/>
    </location>
</feature>
<dbReference type="InterPro" id="IPR002668">
    <property type="entry name" value="CNT_N_dom"/>
</dbReference>
<dbReference type="AlphaFoldDB" id="A0A381VIJ1"/>
<feature type="transmembrane region" description="Helical" evidence="7">
    <location>
        <begin position="31"/>
        <end position="56"/>
    </location>
</feature>
<keyword evidence="6 7" id="KW-0472">Membrane</keyword>
<sequence length="406" mass="43074">MERFIGLLGIVVLLAIAFALSNNRKQINMRIIGWGLGLQAIFAIFILKTPIGGPLFGILDKTIRKLISFSDAGSDFLFKSFVPDVGYHVAMINFAFRALPTIIFFSSLMAVLYHFGIIQMFVKWIARAMQKTMGTSGSETLSVSANIFVGQTEAPLIVRPFIQHMTKSELMAVMTGGFATVAGGVLAIYVMWLADIPGIAGHLLAASVMSAPGALVVAKIIYPETESSETMGDLKINIEQKSTNAMEALGDGATSGLKLAANVAAMLVAFVSLVAMINYLLGFVGTSMESILGFIFKPLAWTMGVPWSEAGTLGTLMGKKIVFTELIAYGDLKELMSTGAITDRTAIIASYALCGFANFGSIGIQLGGIGGMAPERKKDLAKLVTKAMVGGALASWITATIAGLLI</sequence>
<proteinExistence type="inferred from homology"/>
<evidence type="ECO:0008006" key="12">
    <source>
        <dbReference type="Google" id="ProtNLM"/>
    </source>
</evidence>
<evidence type="ECO:0000259" key="9">
    <source>
        <dbReference type="Pfam" id="PF07662"/>
    </source>
</evidence>
<evidence type="ECO:0000313" key="11">
    <source>
        <dbReference type="EMBL" id="SVA40120.1"/>
    </source>
</evidence>
<evidence type="ECO:0000256" key="5">
    <source>
        <dbReference type="ARBA" id="ARBA00022989"/>
    </source>
</evidence>
<accession>A0A381VIJ1</accession>
<dbReference type="GO" id="GO:0015293">
    <property type="term" value="F:symporter activity"/>
    <property type="evidence" value="ECO:0007669"/>
    <property type="project" value="TreeGrafter"/>
</dbReference>
<comment type="similarity">
    <text evidence="2">Belongs to the concentrative nucleoside transporter (CNT) (TC 2.A.41) family.</text>
</comment>
<keyword evidence="5 7" id="KW-1133">Transmembrane helix</keyword>
<keyword evidence="3" id="KW-1003">Cell membrane</keyword>
<gene>
    <name evidence="11" type="ORF">METZ01_LOCUS92974</name>
</gene>
<dbReference type="PANTHER" id="PTHR10590:SF4">
    <property type="entry name" value="SOLUTE CARRIER FAMILY 28 MEMBER 3"/>
    <property type="match status" value="1"/>
</dbReference>
<feature type="transmembrane region" description="Helical" evidence="7">
    <location>
        <begin position="259"/>
        <end position="281"/>
    </location>
</feature>
<evidence type="ECO:0000259" key="8">
    <source>
        <dbReference type="Pfam" id="PF01773"/>
    </source>
</evidence>
<evidence type="ECO:0000256" key="1">
    <source>
        <dbReference type="ARBA" id="ARBA00004651"/>
    </source>
</evidence>
<dbReference type="InterPro" id="IPR008276">
    <property type="entry name" value="C_nuclsd_transpt"/>
</dbReference>
<feature type="transmembrane region" description="Helical" evidence="7">
    <location>
        <begin position="170"/>
        <end position="193"/>
    </location>
</feature>
<reference evidence="11" key="1">
    <citation type="submission" date="2018-05" db="EMBL/GenBank/DDBJ databases">
        <authorList>
            <person name="Lanie J.A."/>
            <person name="Ng W.-L."/>
            <person name="Kazmierczak K.M."/>
            <person name="Andrzejewski T.M."/>
            <person name="Davidsen T.M."/>
            <person name="Wayne K.J."/>
            <person name="Tettelin H."/>
            <person name="Glass J.I."/>
            <person name="Rusch D."/>
            <person name="Podicherti R."/>
            <person name="Tsui H.-C.T."/>
            <person name="Winkler M.E."/>
        </authorList>
    </citation>
    <scope>NUCLEOTIDE SEQUENCE</scope>
</reference>
<evidence type="ECO:0000256" key="3">
    <source>
        <dbReference type="ARBA" id="ARBA00022475"/>
    </source>
</evidence>
<evidence type="ECO:0000259" key="10">
    <source>
        <dbReference type="Pfam" id="PF07670"/>
    </source>
</evidence>
<evidence type="ECO:0000256" key="7">
    <source>
        <dbReference type="SAM" id="Phobius"/>
    </source>
</evidence>
<feature type="transmembrane region" description="Helical" evidence="7">
    <location>
        <begin position="383"/>
        <end position="405"/>
    </location>
</feature>
<feature type="transmembrane region" description="Helical" evidence="7">
    <location>
        <begin position="346"/>
        <end position="371"/>
    </location>
</feature>
<dbReference type="InterPro" id="IPR011642">
    <property type="entry name" value="Gate_dom"/>
</dbReference>
<dbReference type="EMBL" id="UINC01008927">
    <property type="protein sequence ID" value="SVA40120.1"/>
    <property type="molecule type" value="Genomic_DNA"/>
</dbReference>
<feature type="transmembrane region" description="Helical" evidence="7">
    <location>
        <begin position="102"/>
        <end position="122"/>
    </location>
</feature>
<dbReference type="Pfam" id="PF01773">
    <property type="entry name" value="Nucleos_tra2_N"/>
    <property type="match status" value="1"/>
</dbReference>
<dbReference type="GO" id="GO:0005337">
    <property type="term" value="F:nucleoside transmembrane transporter activity"/>
    <property type="evidence" value="ECO:0007669"/>
    <property type="project" value="InterPro"/>
</dbReference>
<evidence type="ECO:0000256" key="6">
    <source>
        <dbReference type="ARBA" id="ARBA00023136"/>
    </source>
</evidence>
<dbReference type="Pfam" id="PF07662">
    <property type="entry name" value="Nucleos_tra2_C"/>
    <property type="match status" value="1"/>
</dbReference>
<evidence type="ECO:0000256" key="4">
    <source>
        <dbReference type="ARBA" id="ARBA00022692"/>
    </source>
</evidence>
<keyword evidence="4 7" id="KW-0812">Transmembrane</keyword>
<feature type="domain" description="Concentrative nucleoside transporter C-terminal" evidence="9">
    <location>
        <begin position="202"/>
        <end position="403"/>
    </location>
</feature>
<dbReference type="GO" id="GO:0005886">
    <property type="term" value="C:plasma membrane"/>
    <property type="evidence" value="ECO:0007669"/>
    <property type="project" value="UniProtKB-SubCell"/>
</dbReference>
<name>A0A381VIJ1_9ZZZZ</name>
<feature type="domain" description="Nucleoside transporter/FeoB GTPase Gate" evidence="10">
    <location>
        <begin position="95"/>
        <end position="191"/>
    </location>
</feature>